<evidence type="ECO:0000313" key="5">
    <source>
        <dbReference type="EMBL" id="AFM16111.1"/>
    </source>
</evidence>
<evidence type="ECO:0000256" key="2">
    <source>
        <dbReference type="ARBA" id="ARBA00022679"/>
    </source>
</evidence>
<sequence length="373" mass="41714">MPNPQDDRPTVRILGTHGVPANYGGFETAAENVARYLTDHGWRAIVYCQTNHDGPIYEDTWNGIERVNISVPNLGWTGTARFDWLSIRHAVKHRDVCLTFGYNTGVFNVLQRLYRIPNVINMDGIEWSRKRWGFFRQAILYINERFAALFGNELIADHPELNAYLRTRAPARKITTITYGGHPITDVPAAPVEALGLARGRYLTIIARPIPENSILELVEGFSAKARGVKLAILGNYETDKDVYHRKVLKAASDEVAFLGAIYEPATVQAIRFHSLGYLHGHTVGGTNPSLVEALAAGNPVIAHNNKYNRWVAGDAGLYFRSSADAEKHIDELLGDSELAETLSRNAVARFESEFTWDHVAGQYEALLRKSMR</sequence>
<organism evidence="5 6">
    <name type="scientific">Mycolicibacterium chubuense (strain NBB4)</name>
    <name type="common">Mycobacterium chubuense</name>
    <dbReference type="NCBI Taxonomy" id="710421"/>
    <lineage>
        <taxon>Bacteria</taxon>
        <taxon>Bacillati</taxon>
        <taxon>Actinomycetota</taxon>
        <taxon>Actinomycetes</taxon>
        <taxon>Mycobacteriales</taxon>
        <taxon>Mycobacteriaceae</taxon>
        <taxon>Mycolicibacterium</taxon>
    </lineage>
</organism>
<keyword evidence="6" id="KW-1185">Reference proteome</keyword>
<dbReference type="PATRIC" id="fig|710421.3.peg.1310"/>
<reference evidence="5 6" key="1">
    <citation type="submission" date="2012-06" db="EMBL/GenBank/DDBJ databases">
        <title>Complete sequence of chromosome of Mycobacterium chubuense NBB4.</title>
        <authorList>
            <consortium name="US DOE Joint Genome Institute"/>
            <person name="Lucas S."/>
            <person name="Han J."/>
            <person name="Lapidus A."/>
            <person name="Cheng J.-F."/>
            <person name="Goodwin L."/>
            <person name="Pitluck S."/>
            <person name="Peters L."/>
            <person name="Mikhailova N."/>
            <person name="Teshima H."/>
            <person name="Detter J.C."/>
            <person name="Han C."/>
            <person name="Tapia R."/>
            <person name="Land M."/>
            <person name="Hauser L."/>
            <person name="Kyrpides N."/>
            <person name="Ivanova N."/>
            <person name="Pagani I."/>
            <person name="Mattes T."/>
            <person name="Holmes A."/>
            <person name="Rutledge P."/>
            <person name="Paulsen I."/>
            <person name="Coleman N."/>
            <person name="Woyke T."/>
        </authorList>
    </citation>
    <scope>NUCLEOTIDE SEQUENCE [LARGE SCALE GENOMIC DNA]</scope>
    <source>
        <strain evidence="5 6">NBB4</strain>
    </source>
</reference>
<feature type="domain" description="Spore protein YkvP/CgeB glycosyl transferase-like" evidence="4">
    <location>
        <begin position="225"/>
        <end position="365"/>
    </location>
</feature>
<dbReference type="GO" id="GO:0016757">
    <property type="term" value="F:glycosyltransferase activity"/>
    <property type="evidence" value="ECO:0007669"/>
    <property type="project" value="UniProtKB-KW"/>
</dbReference>
<dbReference type="STRING" id="710421.Mycch_1309"/>
<dbReference type="InterPro" id="IPR015393">
    <property type="entry name" value="DUF1972"/>
</dbReference>
<dbReference type="EMBL" id="CP003053">
    <property type="protein sequence ID" value="AFM16111.1"/>
    <property type="molecule type" value="Genomic_DNA"/>
</dbReference>
<evidence type="ECO:0000259" key="4">
    <source>
        <dbReference type="Pfam" id="PF13524"/>
    </source>
</evidence>
<evidence type="ECO:0000256" key="1">
    <source>
        <dbReference type="ARBA" id="ARBA00022676"/>
    </source>
</evidence>
<feature type="domain" description="DUF1972" evidence="3">
    <location>
        <begin position="10"/>
        <end position="181"/>
    </location>
</feature>
<dbReference type="PANTHER" id="PTHR12526:SF510">
    <property type="entry name" value="D-INOSITOL 3-PHOSPHATE GLYCOSYLTRANSFERASE"/>
    <property type="match status" value="1"/>
</dbReference>
<evidence type="ECO:0000259" key="3">
    <source>
        <dbReference type="Pfam" id="PF09314"/>
    </source>
</evidence>
<dbReference type="eggNOG" id="COG0438">
    <property type="taxonomic scope" value="Bacteria"/>
</dbReference>
<dbReference type="Proteomes" id="UP000006057">
    <property type="component" value="Chromosome"/>
</dbReference>
<dbReference type="InterPro" id="IPR055259">
    <property type="entry name" value="YkvP/CgeB_Glyco_trans-like"/>
</dbReference>
<name>I4BFQ4_MYCCN</name>
<dbReference type="Pfam" id="PF09314">
    <property type="entry name" value="DUF1972"/>
    <property type="match status" value="1"/>
</dbReference>
<protein>
    <submittedName>
        <fullName evidence="5">Glycosyltransferase</fullName>
    </submittedName>
</protein>
<dbReference type="HOGENOM" id="CLU_009583_3_0_11"/>
<accession>I4BFQ4</accession>
<dbReference type="PANTHER" id="PTHR12526">
    <property type="entry name" value="GLYCOSYLTRANSFERASE"/>
    <property type="match status" value="1"/>
</dbReference>
<dbReference type="AlphaFoldDB" id="I4BFQ4"/>
<dbReference type="OrthoDB" id="9792269at2"/>
<keyword evidence="1" id="KW-0328">Glycosyltransferase</keyword>
<dbReference type="Gene3D" id="3.40.50.2000">
    <property type="entry name" value="Glycogen Phosphorylase B"/>
    <property type="match status" value="2"/>
</dbReference>
<evidence type="ECO:0000313" key="6">
    <source>
        <dbReference type="Proteomes" id="UP000006057"/>
    </source>
</evidence>
<dbReference type="KEGG" id="mcb:Mycch_1309"/>
<keyword evidence="2 5" id="KW-0808">Transferase</keyword>
<proteinExistence type="predicted"/>
<dbReference type="RefSeq" id="WP_014814594.1">
    <property type="nucleotide sequence ID" value="NC_018027.1"/>
</dbReference>
<gene>
    <name evidence="5" type="ordered locus">Mycch_1309</name>
</gene>
<dbReference type="Pfam" id="PF13524">
    <property type="entry name" value="Glyco_trans_1_2"/>
    <property type="match status" value="1"/>
</dbReference>
<dbReference type="SUPFAM" id="SSF53756">
    <property type="entry name" value="UDP-Glycosyltransferase/glycogen phosphorylase"/>
    <property type="match status" value="1"/>
</dbReference>